<feature type="region of interest" description="Disordered" evidence="7">
    <location>
        <begin position="344"/>
        <end position="363"/>
    </location>
</feature>
<gene>
    <name evidence="9" type="ORF">CKAN_01544900</name>
</gene>
<feature type="transmembrane region" description="Helical" evidence="6">
    <location>
        <begin position="98"/>
        <end position="124"/>
    </location>
</feature>
<dbReference type="AlphaFoldDB" id="A0A3S3MMW4"/>
<feature type="transmembrane region" description="Helical" evidence="6">
    <location>
        <begin position="282"/>
        <end position="303"/>
    </location>
</feature>
<feature type="transmembrane region" description="Helical" evidence="6">
    <location>
        <begin position="73"/>
        <end position="92"/>
    </location>
</feature>
<protein>
    <recommendedName>
        <fullName evidence="6">WAT1-related protein</fullName>
    </recommendedName>
</protein>
<evidence type="ECO:0000259" key="8">
    <source>
        <dbReference type="Pfam" id="PF00892"/>
    </source>
</evidence>
<dbReference type="Proteomes" id="UP000283530">
    <property type="component" value="Unassembled WGS sequence"/>
</dbReference>
<feature type="transmembrane region" description="Helical" evidence="6">
    <location>
        <begin position="41"/>
        <end position="61"/>
    </location>
</feature>
<comment type="subcellular location">
    <subcellularLocation>
        <location evidence="1 6">Membrane</location>
        <topology evidence="1 6">Multi-pass membrane protein</topology>
    </subcellularLocation>
</comment>
<feature type="domain" description="EamA" evidence="8">
    <location>
        <begin position="188"/>
        <end position="326"/>
    </location>
</feature>
<evidence type="ECO:0000313" key="10">
    <source>
        <dbReference type="Proteomes" id="UP000283530"/>
    </source>
</evidence>
<feature type="transmembrane region" description="Helical" evidence="6">
    <location>
        <begin position="186"/>
        <end position="206"/>
    </location>
</feature>
<dbReference type="GO" id="GO:0016020">
    <property type="term" value="C:membrane"/>
    <property type="evidence" value="ECO:0007669"/>
    <property type="project" value="UniProtKB-SubCell"/>
</dbReference>
<evidence type="ECO:0000256" key="2">
    <source>
        <dbReference type="ARBA" id="ARBA00007635"/>
    </source>
</evidence>
<name>A0A3S3MMW4_9MAGN</name>
<organism evidence="9 10">
    <name type="scientific">Cinnamomum micranthum f. kanehirae</name>
    <dbReference type="NCBI Taxonomy" id="337451"/>
    <lineage>
        <taxon>Eukaryota</taxon>
        <taxon>Viridiplantae</taxon>
        <taxon>Streptophyta</taxon>
        <taxon>Embryophyta</taxon>
        <taxon>Tracheophyta</taxon>
        <taxon>Spermatophyta</taxon>
        <taxon>Magnoliopsida</taxon>
        <taxon>Magnoliidae</taxon>
        <taxon>Laurales</taxon>
        <taxon>Lauraceae</taxon>
        <taxon>Cinnamomum</taxon>
    </lineage>
</organism>
<feature type="transmembrane region" description="Helical" evidence="6">
    <location>
        <begin position="12"/>
        <end position="29"/>
    </location>
</feature>
<dbReference type="InterPro" id="IPR030184">
    <property type="entry name" value="WAT1-related"/>
</dbReference>
<proteinExistence type="inferred from homology"/>
<dbReference type="OrthoDB" id="1728340at2759"/>
<dbReference type="InterPro" id="IPR000620">
    <property type="entry name" value="EamA_dom"/>
</dbReference>
<feature type="transmembrane region" description="Helical" evidence="6">
    <location>
        <begin position="309"/>
        <end position="327"/>
    </location>
</feature>
<dbReference type="EMBL" id="QPKB01000006">
    <property type="protein sequence ID" value="RWR86545.1"/>
    <property type="molecule type" value="Genomic_DNA"/>
</dbReference>
<evidence type="ECO:0000256" key="3">
    <source>
        <dbReference type="ARBA" id="ARBA00022692"/>
    </source>
</evidence>
<dbReference type="InterPro" id="IPR037185">
    <property type="entry name" value="EmrE-like"/>
</dbReference>
<evidence type="ECO:0000256" key="6">
    <source>
        <dbReference type="RuleBase" id="RU363077"/>
    </source>
</evidence>
<keyword evidence="4 6" id="KW-1133">Transmembrane helix</keyword>
<keyword evidence="10" id="KW-1185">Reference proteome</keyword>
<dbReference type="Pfam" id="PF00892">
    <property type="entry name" value="EamA"/>
    <property type="match status" value="2"/>
</dbReference>
<evidence type="ECO:0000256" key="7">
    <source>
        <dbReference type="SAM" id="MobiDB-lite"/>
    </source>
</evidence>
<evidence type="ECO:0000313" key="9">
    <source>
        <dbReference type="EMBL" id="RWR86545.1"/>
    </source>
</evidence>
<comment type="caution">
    <text evidence="9">The sequence shown here is derived from an EMBL/GenBank/DDBJ whole genome shotgun (WGS) entry which is preliminary data.</text>
</comment>
<keyword evidence="3 6" id="KW-0812">Transmembrane</keyword>
<evidence type="ECO:0000256" key="5">
    <source>
        <dbReference type="ARBA" id="ARBA00023136"/>
    </source>
</evidence>
<keyword evidence="5 6" id="KW-0472">Membrane</keyword>
<sequence>MEESKCGEWRPVFAMLAVDVAFAIVNILFKKVLDEGMDHLVLVIYRQAIATVFIAPIAYYKERKTRPKVTARIFWQLFLCALIGATFTQYLSLLGIKYTSATFACAFINMVPVLTFLSALPFGLESADMKSKAGRGKVLGTVVCVGGAMLLTFYKGMALTNTSHSQAMAYTSQTSSPDSHEKAHKWTIGSIMLLGACLCWSSWFLIQAKIGKAFPAPYSSTTVISFLSCLQSATLSLAIKRDISLWALKGKFRIATVIYAGMVGSGLCYVVMSWCVEKRGPVFTAAFSPVIQIVVAIIDVTLLHEQLHLGSILGSFFVIVGLYFLLWGKNLEAKNSIANQAPSMDRNECQSLEQTRPHRTDMT</sequence>
<feature type="transmembrane region" description="Helical" evidence="6">
    <location>
        <begin position="254"/>
        <end position="275"/>
    </location>
</feature>
<evidence type="ECO:0000256" key="4">
    <source>
        <dbReference type="ARBA" id="ARBA00022989"/>
    </source>
</evidence>
<feature type="domain" description="EamA" evidence="8">
    <location>
        <begin position="12"/>
        <end position="152"/>
    </location>
</feature>
<feature type="transmembrane region" description="Helical" evidence="6">
    <location>
        <begin position="218"/>
        <end position="239"/>
    </location>
</feature>
<feature type="transmembrane region" description="Helical" evidence="6">
    <location>
        <begin position="136"/>
        <end position="154"/>
    </location>
</feature>
<evidence type="ECO:0000256" key="1">
    <source>
        <dbReference type="ARBA" id="ARBA00004141"/>
    </source>
</evidence>
<dbReference type="SUPFAM" id="SSF103481">
    <property type="entry name" value="Multidrug resistance efflux transporter EmrE"/>
    <property type="match status" value="2"/>
</dbReference>
<comment type="similarity">
    <text evidence="2 6">Belongs to the drug/metabolite transporter (DMT) superfamily. Plant drug/metabolite exporter (P-DME) (TC 2.A.7.4) family.</text>
</comment>
<accession>A0A3S3MMW4</accession>
<dbReference type="GO" id="GO:0022857">
    <property type="term" value="F:transmembrane transporter activity"/>
    <property type="evidence" value="ECO:0007669"/>
    <property type="project" value="InterPro"/>
</dbReference>
<reference evidence="9 10" key="1">
    <citation type="journal article" date="2019" name="Nat. Plants">
        <title>Stout camphor tree genome fills gaps in understanding of flowering plant genome evolution.</title>
        <authorList>
            <person name="Chaw S.M."/>
            <person name="Liu Y.C."/>
            <person name="Wu Y.W."/>
            <person name="Wang H.Y."/>
            <person name="Lin C.I."/>
            <person name="Wu C.S."/>
            <person name="Ke H.M."/>
            <person name="Chang L.Y."/>
            <person name="Hsu C.Y."/>
            <person name="Yang H.T."/>
            <person name="Sudianto E."/>
            <person name="Hsu M.H."/>
            <person name="Wu K.P."/>
            <person name="Wang L.N."/>
            <person name="Leebens-Mack J.H."/>
            <person name="Tsai I.J."/>
        </authorList>
    </citation>
    <scope>NUCLEOTIDE SEQUENCE [LARGE SCALE GENOMIC DNA]</scope>
    <source>
        <strain evidence="10">cv. Chaw 1501</strain>
        <tissue evidence="9">Young leaves</tissue>
    </source>
</reference>
<dbReference type="PANTHER" id="PTHR31218">
    <property type="entry name" value="WAT1-RELATED PROTEIN"/>
    <property type="match status" value="1"/>
</dbReference>